<organism evidence="1 2">
    <name type="scientific">Streptantibioticus parmotrematis</name>
    <dbReference type="NCBI Taxonomy" id="2873249"/>
    <lineage>
        <taxon>Bacteria</taxon>
        <taxon>Bacillati</taxon>
        <taxon>Actinomycetota</taxon>
        <taxon>Actinomycetes</taxon>
        <taxon>Kitasatosporales</taxon>
        <taxon>Streptomycetaceae</taxon>
        <taxon>Streptantibioticus</taxon>
    </lineage>
</organism>
<dbReference type="Proteomes" id="UP001198565">
    <property type="component" value="Unassembled WGS sequence"/>
</dbReference>
<gene>
    <name evidence="1" type="ORF">K7472_17700</name>
</gene>
<dbReference type="EMBL" id="JAINVZ010000011">
    <property type="protein sequence ID" value="MBY8886686.1"/>
    <property type="molecule type" value="Genomic_DNA"/>
</dbReference>
<evidence type="ECO:0000313" key="1">
    <source>
        <dbReference type="EMBL" id="MBY8886686.1"/>
    </source>
</evidence>
<evidence type="ECO:0000313" key="2">
    <source>
        <dbReference type="Proteomes" id="UP001198565"/>
    </source>
</evidence>
<comment type="caution">
    <text evidence="1">The sequence shown here is derived from an EMBL/GenBank/DDBJ whole genome shotgun (WGS) entry which is preliminary data.</text>
</comment>
<dbReference type="InterPro" id="IPR007995">
    <property type="entry name" value="DUF742"/>
</dbReference>
<sequence>MEGRSPRPRGEGWAVVSGDHRSSPFVRPYAVTGGRTQARYQLAIEALVSTSPHVPYGGARLAPEKRAICRLCVELKSVAEIAALLKMPLGVARVLVGDMAESGLVHVMQPGHAEGVPDITLLERVLVGLRGL</sequence>
<name>A0ABS7QU09_9ACTN</name>
<protein>
    <submittedName>
        <fullName evidence="1">DUF742 domain-containing protein</fullName>
    </submittedName>
</protein>
<keyword evidence="2" id="KW-1185">Reference proteome</keyword>
<dbReference type="PANTHER" id="PTHR36221">
    <property type="entry name" value="DUF742 DOMAIN-CONTAINING PROTEIN"/>
    <property type="match status" value="1"/>
</dbReference>
<reference evidence="1 2" key="1">
    <citation type="submission" date="2021-08" db="EMBL/GenBank/DDBJ databases">
        <title>Streptomyces sp. PTM05 isolated from lichen.</title>
        <authorList>
            <person name="Somphong A."/>
            <person name="Phongsopitanun W."/>
            <person name="Tanasupawat S."/>
        </authorList>
    </citation>
    <scope>NUCLEOTIDE SEQUENCE [LARGE SCALE GENOMIC DNA]</scope>
    <source>
        <strain evidence="1 2">Ptm05</strain>
    </source>
</reference>
<dbReference type="Pfam" id="PF05331">
    <property type="entry name" value="DUF742"/>
    <property type="match status" value="1"/>
</dbReference>
<dbReference type="PANTHER" id="PTHR36221:SF1">
    <property type="entry name" value="DUF742 DOMAIN-CONTAINING PROTEIN"/>
    <property type="match status" value="1"/>
</dbReference>
<dbReference type="RefSeq" id="WP_222979113.1">
    <property type="nucleotide sequence ID" value="NZ_JAINVZ010000011.1"/>
</dbReference>
<accession>A0ABS7QU09</accession>
<proteinExistence type="predicted"/>